<dbReference type="PANTHER" id="PTHR37806:SF1">
    <property type="entry name" value="PEPTIDASE C39-LIKE DOMAIN-CONTAINING PROTEIN"/>
    <property type="match status" value="1"/>
</dbReference>
<feature type="transmembrane region" description="Helical" evidence="1">
    <location>
        <begin position="6"/>
        <end position="21"/>
    </location>
</feature>
<evidence type="ECO:0000259" key="2">
    <source>
        <dbReference type="Pfam" id="PF13529"/>
    </source>
</evidence>
<proteinExistence type="predicted"/>
<accession>A0A942TC09</accession>
<evidence type="ECO:0000313" key="3">
    <source>
        <dbReference type="EMBL" id="MBS4195101.1"/>
    </source>
</evidence>
<feature type="transmembrane region" description="Helical" evidence="1">
    <location>
        <begin position="28"/>
        <end position="49"/>
    </location>
</feature>
<dbReference type="EMBL" id="JAGYPG010000001">
    <property type="protein sequence ID" value="MBS4195101.1"/>
    <property type="molecule type" value="Genomic_DNA"/>
</dbReference>
<evidence type="ECO:0000256" key="1">
    <source>
        <dbReference type="SAM" id="Phobius"/>
    </source>
</evidence>
<dbReference type="PANTHER" id="PTHR37806">
    <property type="entry name" value="LMO0724 PROTEIN"/>
    <property type="match status" value="1"/>
</dbReference>
<keyword evidence="1" id="KW-0472">Membrane</keyword>
<protein>
    <submittedName>
        <fullName evidence="3">C39 family peptidase</fullName>
    </submittedName>
</protein>
<dbReference type="Pfam" id="PF13529">
    <property type="entry name" value="Peptidase_C39_2"/>
    <property type="match status" value="1"/>
</dbReference>
<dbReference type="CDD" id="cd02549">
    <property type="entry name" value="Peptidase_C39A"/>
    <property type="match status" value="1"/>
</dbReference>
<dbReference type="AlphaFoldDB" id="A0A942TC09"/>
<keyword evidence="4" id="KW-1185">Reference proteome</keyword>
<dbReference type="Gene3D" id="3.90.70.10">
    <property type="entry name" value="Cysteine proteinases"/>
    <property type="match status" value="1"/>
</dbReference>
<organism evidence="3 4">
    <name type="scientific">Lederbergia citri</name>
    <dbReference type="NCBI Taxonomy" id="2833580"/>
    <lineage>
        <taxon>Bacteria</taxon>
        <taxon>Bacillati</taxon>
        <taxon>Bacillota</taxon>
        <taxon>Bacilli</taxon>
        <taxon>Bacillales</taxon>
        <taxon>Bacillaceae</taxon>
        <taxon>Lederbergia</taxon>
    </lineage>
</organism>
<dbReference type="PIRSF" id="PIRSF032442">
    <property type="entry name" value="UCP032442"/>
    <property type="match status" value="1"/>
</dbReference>
<comment type="caution">
    <text evidence="3">The sequence shown here is derived from an EMBL/GenBank/DDBJ whole genome shotgun (WGS) entry which is preliminary data.</text>
</comment>
<keyword evidence="1" id="KW-0812">Transmembrane</keyword>
<dbReference type="Proteomes" id="UP000681414">
    <property type="component" value="Unassembled WGS sequence"/>
</dbReference>
<reference evidence="3 4" key="1">
    <citation type="submission" date="2021-05" db="EMBL/GenBank/DDBJ databases">
        <title>Novel Bacillus species.</title>
        <authorList>
            <person name="Liu G."/>
        </authorList>
    </citation>
    <scope>NUCLEOTIDE SEQUENCE [LARGE SCALE GENOMIC DNA]</scope>
    <source>
        <strain evidence="4">FJAT-49780</strain>
    </source>
</reference>
<dbReference type="InterPro" id="IPR039563">
    <property type="entry name" value="Peptidase_C39_single_dom"/>
</dbReference>
<feature type="domain" description="Peptidase C39-like" evidence="2">
    <location>
        <begin position="89"/>
        <end position="253"/>
    </location>
</feature>
<name>A0A942TC09_9BACI</name>
<dbReference type="RefSeq" id="WP_213124233.1">
    <property type="nucleotide sequence ID" value="NZ_JAGYPG010000001.1"/>
</dbReference>
<dbReference type="InterPro" id="IPR016997">
    <property type="entry name" value="UCP032442"/>
</dbReference>
<keyword evidence="1" id="KW-1133">Transmembrane helix</keyword>
<dbReference type="InterPro" id="IPR039564">
    <property type="entry name" value="Peptidase_C39-like"/>
</dbReference>
<sequence length="283" mass="32290">METLQFISIACAVGVFIFLFVKFKRQTFISGFFSFIAIIVFGATIYFYGIDRTYSEKTEEAPQYIKAANSTEQKEKTAIIKIENKVLIDAPVIKQFPELPRGCEVTTLAMLLGSAGVEVDKMTLAEEIKRDPTPRTINNGEIHFGNPHKGFVGNMYTFNEPGLGVYHEPILELAENYLPKKMVNLSGQSFDELKIPISDGRPVWVIINSQYRELEDSYFQIWHTKDGKVRITMKEHSVLITGYDDQFVYFNDPLTGKKNKKAPIKDFEKSWVQMGSQALTYSY</sequence>
<gene>
    <name evidence="3" type="ORF">KHA97_08420</name>
</gene>
<evidence type="ECO:0000313" key="4">
    <source>
        <dbReference type="Proteomes" id="UP000681414"/>
    </source>
</evidence>